<keyword evidence="11" id="KW-0902">Two-component regulatory system</keyword>
<dbReference type="InterPro" id="IPR003018">
    <property type="entry name" value="GAF"/>
</dbReference>
<dbReference type="InterPro" id="IPR038318">
    <property type="entry name" value="KdpD_sf"/>
</dbReference>
<evidence type="ECO:0000256" key="7">
    <source>
        <dbReference type="ARBA" id="ARBA00022741"/>
    </source>
</evidence>
<dbReference type="SMART" id="SM00387">
    <property type="entry name" value="HATPase_c"/>
    <property type="match status" value="1"/>
</dbReference>
<evidence type="ECO:0000256" key="12">
    <source>
        <dbReference type="ARBA" id="ARBA00023136"/>
    </source>
</evidence>
<dbReference type="Pfam" id="PF00582">
    <property type="entry name" value="Usp"/>
    <property type="match status" value="1"/>
</dbReference>
<dbReference type="PANTHER" id="PTHR45569">
    <property type="entry name" value="SENSOR PROTEIN KDPD"/>
    <property type="match status" value="1"/>
</dbReference>
<dbReference type="Gene3D" id="1.10.287.130">
    <property type="match status" value="1"/>
</dbReference>
<organism evidence="17 18">
    <name type="scientific">Methylorubrum salsuginis</name>
    <dbReference type="NCBI Taxonomy" id="414703"/>
    <lineage>
        <taxon>Bacteria</taxon>
        <taxon>Pseudomonadati</taxon>
        <taxon>Pseudomonadota</taxon>
        <taxon>Alphaproteobacteria</taxon>
        <taxon>Hyphomicrobiales</taxon>
        <taxon>Methylobacteriaceae</taxon>
        <taxon>Methylorubrum</taxon>
    </lineage>
</organism>
<dbReference type="FunFam" id="3.40.50.300:FF:000483">
    <property type="entry name" value="Sensor histidine kinase KdpD"/>
    <property type="match status" value="1"/>
</dbReference>
<dbReference type="InterPro" id="IPR029016">
    <property type="entry name" value="GAF-like_dom_sf"/>
</dbReference>
<dbReference type="GO" id="GO:0042802">
    <property type="term" value="F:identical protein binding"/>
    <property type="evidence" value="ECO:0007669"/>
    <property type="project" value="UniProtKB-ARBA"/>
</dbReference>
<dbReference type="Gene3D" id="3.30.565.10">
    <property type="entry name" value="Histidine kinase-like ATPase, C-terminal domain"/>
    <property type="match status" value="1"/>
</dbReference>
<dbReference type="InterPro" id="IPR052023">
    <property type="entry name" value="Histidine_kinase_KdpD"/>
</dbReference>
<keyword evidence="9" id="KW-0067">ATP-binding</keyword>
<gene>
    <name evidence="17" type="ORF">SAMN04488125_103176</name>
</gene>
<evidence type="ECO:0000313" key="18">
    <source>
        <dbReference type="Proteomes" id="UP000198804"/>
    </source>
</evidence>
<dbReference type="CDD" id="cd01987">
    <property type="entry name" value="USP_KdpD-like"/>
    <property type="match status" value="1"/>
</dbReference>
<dbReference type="InterPro" id="IPR025201">
    <property type="entry name" value="KdpD_TM"/>
</dbReference>
<evidence type="ECO:0000256" key="6">
    <source>
        <dbReference type="ARBA" id="ARBA00022692"/>
    </source>
</evidence>
<dbReference type="OrthoDB" id="9806130at2"/>
<dbReference type="STRING" id="414703.SAMN04488125_103176"/>
<dbReference type="InterPro" id="IPR003852">
    <property type="entry name" value="Sig_transdc_His_kinase_KdpD_N"/>
</dbReference>
<dbReference type="InterPro" id="IPR036890">
    <property type="entry name" value="HATPase_C_sf"/>
</dbReference>
<dbReference type="Pfam" id="PF13493">
    <property type="entry name" value="DUF4118"/>
    <property type="match status" value="1"/>
</dbReference>
<dbReference type="Pfam" id="PF13492">
    <property type="entry name" value="GAF_3"/>
    <property type="match status" value="1"/>
</dbReference>
<dbReference type="InterPro" id="IPR036097">
    <property type="entry name" value="HisK_dim/P_sf"/>
</dbReference>
<keyword evidence="18" id="KW-1185">Reference proteome</keyword>
<evidence type="ECO:0000313" key="17">
    <source>
        <dbReference type="EMBL" id="SFK67397.1"/>
    </source>
</evidence>
<evidence type="ECO:0000256" key="4">
    <source>
        <dbReference type="ARBA" id="ARBA00022553"/>
    </source>
</evidence>
<dbReference type="InterPro" id="IPR027417">
    <property type="entry name" value="P-loop_NTPase"/>
</dbReference>
<comment type="catalytic activity">
    <reaction evidence="1">
        <text>ATP + protein L-histidine = ADP + protein N-phospho-L-histidine.</text>
        <dbReference type="EC" id="2.7.13.3"/>
    </reaction>
</comment>
<comment type="subcellular location">
    <subcellularLocation>
        <location evidence="2">Membrane</location>
        <topology evidence="2">Multi-pass membrane protein</topology>
    </subcellularLocation>
</comment>
<evidence type="ECO:0000256" key="8">
    <source>
        <dbReference type="ARBA" id="ARBA00022777"/>
    </source>
</evidence>
<evidence type="ECO:0000256" key="9">
    <source>
        <dbReference type="ARBA" id="ARBA00022840"/>
    </source>
</evidence>
<evidence type="ECO:0000256" key="15">
    <source>
        <dbReference type="SAM" id="Phobius"/>
    </source>
</evidence>
<feature type="transmembrane region" description="Helical" evidence="15">
    <location>
        <begin position="483"/>
        <end position="501"/>
    </location>
</feature>
<protein>
    <recommendedName>
        <fullName evidence="3">histidine kinase</fullName>
        <ecNumber evidence="3">2.7.13.3</ecNumber>
    </recommendedName>
</protein>
<evidence type="ECO:0000256" key="14">
    <source>
        <dbReference type="SAM" id="MobiDB-lite"/>
    </source>
</evidence>
<keyword evidence="10 15" id="KW-1133">Transmembrane helix</keyword>
<dbReference type="PRINTS" id="PR00344">
    <property type="entry name" value="BCTRLSENSOR"/>
</dbReference>
<feature type="compositionally biased region" description="Polar residues" evidence="14">
    <location>
        <begin position="568"/>
        <end position="580"/>
    </location>
</feature>
<evidence type="ECO:0000259" key="16">
    <source>
        <dbReference type="PROSITE" id="PS50109"/>
    </source>
</evidence>
<feature type="region of interest" description="Disordered" evidence="14">
    <location>
        <begin position="565"/>
        <end position="587"/>
    </location>
</feature>
<dbReference type="CDD" id="cd00082">
    <property type="entry name" value="HisKA"/>
    <property type="match status" value="1"/>
</dbReference>
<dbReference type="InterPro" id="IPR005467">
    <property type="entry name" value="His_kinase_dom"/>
</dbReference>
<dbReference type="EMBL" id="FOSV01000003">
    <property type="protein sequence ID" value="SFK67397.1"/>
    <property type="molecule type" value="Genomic_DNA"/>
</dbReference>
<accession>A0A1I4BGU0</accession>
<dbReference type="Gene3D" id="3.40.50.300">
    <property type="entry name" value="P-loop containing nucleotide triphosphate hydrolases"/>
    <property type="match status" value="1"/>
</dbReference>
<evidence type="ECO:0000256" key="1">
    <source>
        <dbReference type="ARBA" id="ARBA00000085"/>
    </source>
</evidence>
<dbReference type="Proteomes" id="UP000198804">
    <property type="component" value="Unassembled WGS sequence"/>
</dbReference>
<evidence type="ECO:0000256" key="11">
    <source>
        <dbReference type="ARBA" id="ARBA00023012"/>
    </source>
</evidence>
<feature type="transmembrane region" description="Helical" evidence="15">
    <location>
        <begin position="404"/>
        <end position="424"/>
    </location>
</feature>
<reference evidence="18" key="1">
    <citation type="submission" date="2016-10" db="EMBL/GenBank/DDBJ databases">
        <authorList>
            <person name="Varghese N."/>
            <person name="Submissions S."/>
        </authorList>
    </citation>
    <scope>NUCLEOTIDE SEQUENCE [LARGE SCALE GENOMIC DNA]</scope>
    <source>
        <strain evidence="18">CGMCC 1.6474</strain>
    </source>
</reference>
<dbReference type="SUPFAM" id="SSF52402">
    <property type="entry name" value="Adenine nucleotide alpha hydrolases-like"/>
    <property type="match status" value="1"/>
</dbReference>
<dbReference type="RefSeq" id="WP_091943038.1">
    <property type="nucleotide sequence ID" value="NZ_FOSV01000003.1"/>
</dbReference>
<dbReference type="SMART" id="SM00388">
    <property type="entry name" value="HisKA"/>
    <property type="match status" value="1"/>
</dbReference>
<dbReference type="Pfam" id="PF02518">
    <property type="entry name" value="HATPase_c"/>
    <property type="match status" value="1"/>
</dbReference>
<proteinExistence type="predicted"/>
<sequence length="937" mass="100690">MSDPGRDPNRPSPDALLEAVRREERTRGRLKVFLGAAPGVGKTYEMLTIGRARLKSGADVVVGVVETHGRAETQSLLDGFEVVPRRAVPYHGTVLEEMDLDALLARRPRIALVDELAHTNAPGSRHPKRYQDVEELLDAGIDVLTTLNIQHVESLNDVVASITRIRVRETVPDGVLDRADDIEVVDLNPDDLIERLKAGKVYVPANAERALKHYFSRGNLTALRELALRRTADRVDDELLSHMRANAIPGPWAAGERVLVCVSEDPRSAGLVRYAKRLADRLHAPWSALVVEGPRAASLTEAERDRVAETLRLADRLGGDAVTLPGGRRIADDIIAYAQSANVNHIVVGKAARSKWFEFVNGSVVHDLVRRSGNISVHVVPGEAVPAAAQTRTIATTTAAAPDFRSYALALVATGLGLALALLLQPHAGVENADLFLLTAIVGVAVRFGLGPSLLAVVAASLAYNFFFLPPVYTLTIADPTNVAAFVLFSVVAVVVSNLAARARLTAVLSQARAKSSERLFGFSRKLAGCASLDDVLWATSAQVAAMLKVRVVLLLPEARAHSDEADTGSTKEYASNQDLRSVPPSNVVRHGSKAVTVRAGYPPEDRLDEADLAAAQWAFDNERPAGRGSDTLPGAKRLFLPMRTGRGTIGVIGLDADGTGPILAPEGLRLLDALADMGALAIERVRLVEDLDRAERAAETDRLARALLTSISHDLRTPLASVLGSASTLRDLDAALPAESKAELLATIIEESERLNRFIVNLLDMTRLEAGAVAPNLAPQDVAETVDTALRRTQKILAEHRIAVAIDSDLPTLHLDPVLFEQVLVNLLDNAAKYAPEGTTVTVRARHDGQAVRIEVLDEGFGLPEGDVERVFDKFYRVRKSDHVRAGTGLGLAISRGFVEAMGGTITAGNRRDRLGAAFTVALPVPARTTPRDIAA</sequence>
<comment type="function">
    <text evidence="13">Member of the two-component regulatory system KdpD/KdpE involved in the regulation of the kdp operon. KdpD may function as a membrane-associated protein kinase that phosphorylates KdpE in response to environmental signals.</text>
</comment>
<dbReference type="GO" id="GO:0005737">
    <property type="term" value="C:cytoplasm"/>
    <property type="evidence" value="ECO:0007669"/>
    <property type="project" value="UniProtKB-ARBA"/>
</dbReference>
<evidence type="ECO:0000256" key="10">
    <source>
        <dbReference type="ARBA" id="ARBA00022989"/>
    </source>
</evidence>
<dbReference type="Gene3D" id="3.30.450.40">
    <property type="match status" value="1"/>
</dbReference>
<evidence type="ECO:0000256" key="2">
    <source>
        <dbReference type="ARBA" id="ARBA00004141"/>
    </source>
</evidence>
<feature type="domain" description="Histidine kinase" evidence="16">
    <location>
        <begin position="711"/>
        <end position="928"/>
    </location>
</feature>
<dbReference type="EC" id="2.7.13.3" evidence="3"/>
<dbReference type="SUPFAM" id="SSF55781">
    <property type="entry name" value="GAF domain-like"/>
    <property type="match status" value="1"/>
</dbReference>
<keyword evidence="5" id="KW-0808">Transferase</keyword>
<dbReference type="GO" id="GO:0005886">
    <property type="term" value="C:plasma membrane"/>
    <property type="evidence" value="ECO:0007669"/>
    <property type="project" value="TreeGrafter"/>
</dbReference>
<dbReference type="InterPro" id="IPR004358">
    <property type="entry name" value="Sig_transdc_His_kin-like_C"/>
</dbReference>
<dbReference type="InterPro" id="IPR014729">
    <property type="entry name" value="Rossmann-like_a/b/a_fold"/>
</dbReference>
<keyword evidence="12 15" id="KW-0472">Membrane</keyword>
<dbReference type="FunFam" id="3.30.565.10:FF:000042">
    <property type="entry name" value="Two-component sensor histidine kinase KdpD"/>
    <property type="match status" value="1"/>
</dbReference>
<dbReference type="Pfam" id="PF00512">
    <property type="entry name" value="HisKA"/>
    <property type="match status" value="1"/>
</dbReference>
<evidence type="ECO:0000256" key="13">
    <source>
        <dbReference type="ARBA" id="ARBA00057300"/>
    </source>
</evidence>
<dbReference type="InterPro" id="IPR003661">
    <property type="entry name" value="HisK_dim/P_dom"/>
</dbReference>
<dbReference type="Gene3D" id="3.40.50.620">
    <property type="entry name" value="HUPs"/>
    <property type="match status" value="1"/>
</dbReference>
<dbReference type="AlphaFoldDB" id="A0A1I4BGU0"/>
<dbReference type="InterPro" id="IPR006016">
    <property type="entry name" value="UspA"/>
</dbReference>
<dbReference type="SUPFAM" id="SSF55874">
    <property type="entry name" value="ATPase domain of HSP90 chaperone/DNA topoisomerase II/histidine kinase"/>
    <property type="match status" value="1"/>
</dbReference>
<dbReference type="PROSITE" id="PS50109">
    <property type="entry name" value="HIS_KIN"/>
    <property type="match status" value="1"/>
</dbReference>
<dbReference type="PANTHER" id="PTHR45569:SF1">
    <property type="entry name" value="SENSOR PROTEIN KDPD"/>
    <property type="match status" value="1"/>
</dbReference>
<keyword evidence="4" id="KW-0597">Phosphoprotein</keyword>
<dbReference type="Gene3D" id="1.20.120.620">
    <property type="entry name" value="Backbone structure of the membrane domain of e. Coli histidine kinase receptor kdpd"/>
    <property type="match status" value="1"/>
</dbReference>
<feature type="transmembrane region" description="Helical" evidence="15">
    <location>
        <begin position="436"/>
        <end position="463"/>
    </location>
</feature>
<evidence type="ECO:0000256" key="3">
    <source>
        <dbReference type="ARBA" id="ARBA00012438"/>
    </source>
</evidence>
<evidence type="ECO:0000256" key="5">
    <source>
        <dbReference type="ARBA" id="ARBA00022679"/>
    </source>
</evidence>
<name>A0A1I4BGU0_9HYPH</name>
<dbReference type="GO" id="GO:0005524">
    <property type="term" value="F:ATP binding"/>
    <property type="evidence" value="ECO:0007669"/>
    <property type="project" value="UniProtKB-KW"/>
</dbReference>
<keyword evidence="7" id="KW-0547">Nucleotide-binding</keyword>
<dbReference type="SUPFAM" id="SSF47384">
    <property type="entry name" value="Homodimeric domain of signal transducing histidine kinase"/>
    <property type="match status" value="1"/>
</dbReference>
<dbReference type="InterPro" id="IPR003594">
    <property type="entry name" value="HATPase_dom"/>
</dbReference>
<keyword evidence="6 15" id="KW-0812">Transmembrane</keyword>
<dbReference type="GO" id="GO:0000155">
    <property type="term" value="F:phosphorelay sensor kinase activity"/>
    <property type="evidence" value="ECO:0007669"/>
    <property type="project" value="InterPro"/>
</dbReference>
<keyword evidence="8 17" id="KW-0418">Kinase</keyword>
<dbReference type="Pfam" id="PF02702">
    <property type="entry name" value="KdpD"/>
    <property type="match status" value="1"/>
</dbReference>